<dbReference type="RefSeq" id="WP_163059732.1">
    <property type="nucleotide sequence ID" value="NZ_JAAGLI010000646.1"/>
</dbReference>
<evidence type="ECO:0000256" key="1">
    <source>
        <dbReference type="ARBA" id="ARBA00022679"/>
    </source>
</evidence>
<evidence type="ECO:0000259" key="3">
    <source>
        <dbReference type="PROSITE" id="PS51186"/>
    </source>
</evidence>
<dbReference type="GO" id="GO:0016747">
    <property type="term" value="F:acyltransferase activity, transferring groups other than amino-acyl groups"/>
    <property type="evidence" value="ECO:0007669"/>
    <property type="project" value="InterPro"/>
</dbReference>
<accession>A0A6L9QNX3</accession>
<dbReference type="CDD" id="cd04301">
    <property type="entry name" value="NAT_SF"/>
    <property type="match status" value="1"/>
</dbReference>
<dbReference type="Proteomes" id="UP000475532">
    <property type="component" value="Unassembled WGS sequence"/>
</dbReference>
<evidence type="ECO:0000256" key="2">
    <source>
        <dbReference type="ARBA" id="ARBA00023315"/>
    </source>
</evidence>
<name>A0A6L9QNX3_9ACTN</name>
<reference evidence="4 5" key="1">
    <citation type="submission" date="2020-01" db="EMBL/GenBank/DDBJ databases">
        <title>Insect and environment-associated Actinomycetes.</title>
        <authorList>
            <person name="Currrie C."/>
            <person name="Chevrette M."/>
            <person name="Carlson C."/>
            <person name="Stubbendieck R."/>
            <person name="Wendt-Pienkowski E."/>
        </authorList>
    </citation>
    <scope>NUCLEOTIDE SEQUENCE [LARGE SCALE GENOMIC DNA]</scope>
    <source>
        <strain evidence="4 5">SID10258</strain>
    </source>
</reference>
<dbReference type="PANTHER" id="PTHR43877:SF2">
    <property type="entry name" value="AMINOALKYLPHOSPHONATE N-ACETYLTRANSFERASE-RELATED"/>
    <property type="match status" value="1"/>
</dbReference>
<evidence type="ECO:0000313" key="4">
    <source>
        <dbReference type="EMBL" id="NEA25634.1"/>
    </source>
</evidence>
<dbReference type="InterPro" id="IPR016181">
    <property type="entry name" value="Acyl_CoA_acyltransferase"/>
</dbReference>
<dbReference type="Gene3D" id="3.40.630.30">
    <property type="match status" value="1"/>
</dbReference>
<dbReference type="PANTHER" id="PTHR43877">
    <property type="entry name" value="AMINOALKYLPHOSPHONATE N-ACETYLTRANSFERASE-RELATED-RELATED"/>
    <property type="match status" value="1"/>
</dbReference>
<organism evidence="4 5">
    <name type="scientific">Actinomadura bangladeshensis</name>
    <dbReference type="NCBI Taxonomy" id="453573"/>
    <lineage>
        <taxon>Bacteria</taxon>
        <taxon>Bacillati</taxon>
        <taxon>Actinomycetota</taxon>
        <taxon>Actinomycetes</taxon>
        <taxon>Streptosporangiales</taxon>
        <taxon>Thermomonosporaceae</taxon>
        <taxon>Actinomadura</taxon>
    </lineage>
</organism>
<keyword evidence="1 4" id="KW-0808">Transferase</keyword>
<comment type="caution">
    <text evidence="4">The sequence shown here is derived from an EMBL/GenBank/DDBJ whole genome shotgun (WGS) entry which is preliminary data.</text>
</comment>
<protein>
    <submittedName>
        <fullName evidence="4">GNAT family N-acetyltransferase</fullName>
    </submittedName>
</protein>
<dbReference type="Pfam" id="PF00583">
    <property type="entry name" value="Acetyltransf_1"/>
    <property type="match status" value="1"/>
</dbReference>
<gene>
    <name evidence="4" type="ORF">G3I70_24550</name>
</gene>
<dbReference type="InterPro" id="IPR050832">
    <property type="entry name" value="Bact_Acetyltransf"/>
</dbReference>
<proteinExistence type="predicted"/>
<evidence type="ECO:0000313" key="5">
    <source>
        <dbReference type="Proteomes" id="UP000475532"/>
    </source>
</evidence>
<dbReference type="EMBL" id="JAAGLI010000646">
    <property type="protein sequence ID" value="NEA25634.1"/>
    <property type="molecule type" value="Genomic_DNA"/>
</dbReference>
<dbReference type="AlphaFoldDB" id="A0A6L9QNX3"/>
<keyword evidence="2" id="KW-0012">Acyltransferase</keyword>
<feature type="domain" description="N-acetyltransferase" evidence="3">
    <location>
        <begin position="18"/>
        <end position="189"/>
    </location>
</feature>
<dbReference type="PROSITE" id="PS51186">
    <property type="entry name" value="GNAT"/>
    <property type="match status" value="1"/>
</dbReference>
<dbReference type="InterPro" id="IPR000182">
    <property type="entry name" value="GNAT_dom"/>
</dbReference>
<dbReference type="SUPFAM" id="SSF55729">
    <property type="entry name" value="Acyl-CoA N-acyltransferases (Nat)"/>
    <property type="match status" value="1"/>
</dbReference>
<sequence>MDIETGARQRSRADFPSYRIRLARPDEIDVVLDLIDHAADWLREKKTTTQWAEPWPSPAGRMKRVNEALVKDETWLLFDRGRAIGTVSIKTTGHEELWTPAEREIEAVYLHRLVVHRDYAGMGLGAELIDWAGREGASRQRNAALIRIDVWTDNHALHDYYRHLGFQDVAIRRTKDRTPSGALFEKPLTTAHPARPQRIIEEGADI</sequence>